<keyword evidence="5 9" id="KW-0472">Membrane</keyword>
<keyword evidence="2" id="KW-1003">Cell membrane</keyword>
<keyword evidence="9" id="KW-1133">Transmembrane helix</keyword>
<dbReference type="InterPro" id="IPR046530">
    <property type="entry name" value="BIM1-like_dom"/>
</dbReference>
<keyword evidence="4 10" id="KW-0732">Signal</keyword>
<dbReference type="GO" id="GO:0005886">
    <property type="term" value="C:plasma membrane"/>
    <property type="evidence" value="ECO:0007669"/>
    <property type="project" value="UniProtKB-SubCell"/>
</dbReference>
<feature type="region of interest" description="Disordered" evidence="8">
    <location>
        <begin position="265"/>
        <end position="295"/>
    </location>
</feature>
<dbReference type="CDD" id="cd21176">
    <property type="entry name" value="LPMO_auxiliary-like"/>
    <property type="match status" value="1"/>
</dbReference>
<evidence type="ECO:0000256" key="5">
    <source>
        <dbReference type="ARBA" id="ARBA00023136"/>
    </source>
</evidence>
<dbReference type="CDD" id="cd21699">
    <property type="entry name" value="JMTM_APP_like"/>
    <property type="match status" value="1"/>
</dbReference>
<evidence type="ECO:0000256" key="3">
    <source>
        <dbReference type="ARBA" id="ARBA00022622"/>
    </source>
</evidence>
<dbReference type="InterPro" id="IPR046936">
    <property type="entry name" value="BIM1-like"/>
</dbReference>
<protein>
    <recommendedName>
        <fullName evidence="11">Copper acquisition factor BIM1-like domain-containing protein</fullName>
    </recommendedName>
</protein>
<evidence type="ECO:0000256" key="6">
    <source>
        <dbReference type="ARBA" id="ARBA00023180"/>
    </source>
</evidence>
<dbReference type="GO" id="GO:0098552">
    <property type="term" value="C:side of membrane"/>
    <property type="evidence" value="ECO:0007669"/>
    <property type="project" value="UniProtKB-KW"/>
</dbReference>
<dbReference type="Proteomes" id="UP000635477">
    <property type="component" value="Unassembled WGS sequence"/>
</dbReference>
<evidence type="ECO:0000256" key="4">
    <source>
        <dbReference type="ARBA" id="ARBA00022729"/>
    </source>
</evidence>
<dbReference type="Pfam" id="PF20238">
    <property type="entry name" value="BIM1-like_dom"/>
    <property type="match status" value="1"/>
</dbReference>
<evidence type="ECO:0000256" key="10">
    <source>
        <dbReference type="SAM" id="SignalP"/>
    </source>
</evidence>
<evidence type="ECO:0000256" key="1">
    <source>
        <dbReference type="ARBA" id="ARBA00004609"/>
    </source>
</evidence>
<dbReference type="PANTHER" id="PTHR34992:SF5">
    <property type="entry name" value="ANCHORED PROTEIN, PUTATIVE (AFU_ORTHOLOGUE AFUA_6G02800)-RELATED"/>
    <property type="match status" value="1"/>
</dbReference>
<accession>A0A8H4XI56</accession>
<feature type="transmembrane region" description="Helical" evidence="9">
    <location>
        <begin position="231"/>
        <end position="254"/>
    </location>
</feature>
<evidence type="ECO:0000256" key="9">
    <source>
        <dbReference type="SAM" id="Phobius"/>
    </source>
</evidence>
<organism evidence="12 13">
    <name type="scientific">Fusarium zealandicum</name>
    <dbReference type="NCBI Taxonomy" id="1053134"/>
    <lineage>
        <taxon>Eukaryota</taxon>
        <taxon>Fungi</taxon>
        <taxon>Dikarya</taxon>
        <taxon>Ascomycota</taxon>
        <taxon>Pezizomycotina</taxon>
        <taxon>Sordariomycetes</taxon>
        <taxon>Hypocreomycetidae</taxon>
        <taxon>Hypocreales</taxon>
        <taxon>Nectriaceae</taxon>
        <taxon>Fusarium</taxon>
        <taxon>Fusarium staphyleae species complex</taxon>
    </lineage>
</organism>
<evidence type="ECO:0000313" key="13">
    <source>
        <dbReference type="Proteomes" id="UP000635477"/>
    </source>
</evidence>
<feature type="chain" id="PRO_5034803235" description="Copper acquisition factor BIM1-like domain-containing protein" evidence="10">
    <location>
        <begin position="21"/>
        <end position="295"/>
    </location>
</feature>
<sequence length="295" mass="31207">MASFKSLLGGLAVLAASAYAAVDDDASEEMGPAAFMWPADRVWSASMDNTAPCGSSGNPGNRSDFPMRKGKVSLVGQDESFDMELSISYEQNPESNSDFTTLIDADEFKSLDPGHTCLSVPNPPNSVSAGDNATLQIKYIANFDKPENETFYACADVTFVEFSDFDGNTMCFNATRPEDDEDKSDPHEGLDLDDDDDDDDDDRDSSSGTDSSGAESGSSGPKASSGLSGGAIAGIVVGAVAGVALIVAAIVLVYRRKSRQQAAARQQQTARGVNWVDQPPKTSQSTGDVRMNDLH</sequence>
<reference evidence="12" key="1">
    <citation type="journal article" date="2020" name="BMC Genomics">
        <title>Correction to: Identification and distribution of gene clusters required for synthesis of sphingolipid metabolism inhibitors in diverse species of the filamentous fungus Fusarium.</title>
        <authorList>
            <person name="Kim H.S."/>
            <person name="Lohmar J.M."/>
            <person name="Busman M."/>
            <person name="Brown D.W."/>
            <person name="Naumann T.A."/>
            <person name="Divon H.H."/>
            <person name="Lysoe E."/>
            <person name="Uhlig S."/>
            <person name="Proctor R.H."/>
        </authorList>
    </citation>
    <scope>NUCLEOTIDE SEQUENCE</scope>
    <source>
        <strain evidence="12">NRRL 22465</strain>
    </source>
</reference>
<feature type="compositionally biased region" description="Acidic residues" evidence="8">
    <location>
        <begin position="191"/>
        <end position="203"/>
    </location>
</feature>
<name>A0A8H4XI56_9HYPO</name>
<keyword evidence="9" id="KW-0812">Transmembrane</keyword>
<comment type="caution">
    <text evidence="12">The sequence shown here is derived from an EMBL/GenBank/DDBJ whole genome shotgun (WGS) entry which is preliminary data.</text>
</comment>
<gene>
    <name evidence="12" type="ORF">FZEAL_8144</name>
</gene>
<keyword evidence="7" id="KW-0449">Lipoprotein</keyword>
<comment type="subcellular location">
    <subcellularLocation>
        <location evidence="1">Cell membrane</location>
        <topology evidence="1">Lipid-anchor</topology>
        <topology evidence="1">GPI-anchor</topology>
    </subcellularLocation>
</comment>
<evidence type="ECO:0000256" key="8">
    <source>
        <dbReference type="SAM" id="MobiDB-lite"/>
    </source>
</evidence>
<dbReference type="PANTHER" id="PTHR34992">
    <property type="entry name" value="HYPHAL ANASTAMOSIS-7 PROTEIN"/>
    <property type="match status" value="1"/>
</dbReference>
<proteinExistence type="predicted"/>
<feature type="compositionally biased region" description="Low complexity" evidence="8">
    <location>
        <begin position="206"/>
        <end position="225"/>
    </location>
</feature>
<reference evidence="12" key="2">
    <citation type="submission" date="2020-05" db="EMBL/GenBank/DDBJ databases">
        <authorList>
            <person name="Kim H.-S."/>
            <person name="Proctor R.H."/>
            <person name="Brown D.W."/>
        </authorList>
    </citation>
    <scope>NUCLEOTIDE SEQUENCE</scope>
    <source>
        <strain evidence="12">NRRL 22465</strain>
    </source>
</reference>
<keyword evidence="3" id="KW-0336">GPI-anchor</keyword>
<keyword evidence="13" id="KW-1185">Reference proteome</keyword>
<feature type="domain" description="Copper acquisition factor BIM1-like" evidence="11">
    <location>
        <begin position="30"/>
        <end position="175"/>
    </location>
</feature>
<evidence type="ECO:0000256" key="7">
    <source>
        <dbReference type="ARBA" id="ARBA00023288"/>
    </source>
</evidence>
<evidence type="ECO:0000256" key="2">
    <source>
        <dbReference type="ARBA" id="ARBA00022475"/>
    </source>
</evidence>
<evidence type="ECO:0000313" key="12">
    <source>
        <dbReference type="EMBL" id="KAF4975023.1"/>
    </source>
</evidence>
<dbReference type="AlphaFoldDB" id="A0A8H4XI56"/>
<dbReference type="EMBL" id="JABEYC010000685">
    <property type="protein sequence ID" value="KAF4975023.1"/>
    <property type="molecule type" value="Genomic_DNA"/>
</dbReference>
<keyword evidence="6" id="KW-0325">Glycoprotein</keyword>
<evidence type="ECO:0000259" key="11">
    <source>
        <dbReference type="Pfam" id="PF20238"/>
    </source>
</evidence>
<dbReference type="OrthoDB" id="2587363at2759"/>
<feature type="region of interest" description="Disordered" evidence="8">
    <location>
        <begin position="173"/>
        <end position="225"/>
    </location>
</feature>
<feature type="signal peptide" evidence="10">
    <location>
        <begin position="1"/>
        <end position="20"/>
    </location>
</feature>